<dbReference type="AlphaFoldDB" id="A0A5C8E833"/>
<proteinExistence type="predicted"/>
<evidence type="ECO:0000313" key="1">
    <source>
        <dbReference type="EMBL" id="TXJ34209.1"/>
    </source>
</evidence>
<organism evidence="1 2">
    <name type="scientific">Brachyspira aalborgi</name>
    <dbReference type="NCBI Taxonomy" id="29522"/>
    <lineage>
        <taxon>Bacteria</taxon>
        <taxon>Pseudomonadati</taxon>
        <taxon>Spirochaetota</taxon>
        <taxon>Spirochaetia</taxon>
        <taxon>Brachyspirales</taxon>
        <taxon>Brachyspiraceae</taxon>
        <taxon>Brachyspira</taxon>
    </lineage>
</organism>
<sequence length="126" mass="15357">MNRPLWQRARKNFIRLVDDDKIPETHKRLNHHYLRRRPYYAISTEPPIIVEAPAPEPDVMLFPAGQTFDWWTGRDNKTHVTKTLRNPLYRSQAKTMFGENLSDDELKSRFINWIKGNNWFWNNWFW</sequence>
<accession>A0A5C8E833</accession>
<protein>
    <submittedName>
        <fullName evidence="1">Uncharacterized protein</fullName>
    </submittedName>
</protein>
<name>A0A5C8E833_9SPIR</name>
<reference evidence="1 2" key="1">
    <citation type="journal article" date="1992" name="Lakartidningen">
        <title>[Penicillin V and not amoxicillin is the first choice preparation in acute otitis].</title>
        <authorList>
            <person name="Kamme C."/>
            <person name="Lundgren K."/>
            <person name="Prellner K."/>
        </authorList>
    </citation>
    <scope>NUCLEOTIDE SEQUENCE [LARGE SCALE GENOMIC DNA]</scope>
    <source>
        <strain evidence="1 2">PC5538III-lc</strain>
    </source>
</reference>
<comment type="caution">
    <text evidence="1">The sequence shown here is derived from an EMBL/GenBank/DDBJ whole genome shotgun (WGS) entry which is preliminary data.</text>
</comment>
<dbReference type="RefSeq" id="WP_147735958.1">
    <property type="nucleotide sequence ID" value="NZ_SAXX01000005.1"/>
</dbReference>
<dbReference type="Proteomes" id="UP000324707">
    <property type="component" value="Unassembled WGS sequence"/>
</dbReference>
<gene>
    <name evidence="1" type="ORF">EPJ69_02585</name>
</gene>
<dbReference type="EMBL" id="SAXX01000005">
    <property type="protein sequence ID" value="TXJ34209.1"/>
    <property type="molecule type" value="Genomic_DNA"/>
</dbReference>
<evidence type="ECO:0000313" key="2">
    <source>
        <dbReference type="Proteomes" id="UP000324707"/>
    </source>
</evidence>